<evidence type="ECO:0000256" key="1">
    <source>
        <dbReference type="SAM" id="MobiDB-lite"/>
    </source>
</evidence>
<sequence>MTERRPLTHHEILRLIEPFAGRGRHVDLAASDRIERRLLFKPIVHGDDAEVFEGAIEVLQLEDLRPSVWRLIRTTKLPTGETAQLVTEGSDLGELLDRIESVSLRTHFVGVGDVVLARSYRLDPTARVPGDPFLMALTTAEARLNGLTLSVKTSTARGYPAEIELSPQEEQPHELPDDLLAALGWNWGLLRRRGTGWIGTLRAPGREPDRSRRVETALERGVAHLAQTLAEPPRQFHQKFARARWGVAFRRTIPLLGAVALFAGALAMVFIDVPQDSPLALMMFNAPPILLATLFTLQEMPRLEIPSAPRPSRAPSWFPGRAQNVRPSPEGGESPEGGASPEKGTGPENVRSSQNVAGPQTILPSEV</sequence>
<comment type="caution">
    <text evidence="3">The sequence shown here is derived from an EMBL/GenBank/DDBJ whole genome shotgun (WGS) entry which is preliminary data.</text>
</comment>
<gene>
    <name evidence="3" type="ORF">GJ654_14295</name>
</gene>
<proteinExistence type="predicted"/>
<organism evidence="3 4">
    <name type="scientific">Rhodoblastus acidophilus</name>
    <name type="common">Rhodopseudomonas acidophila</name>
    <dbReference type="NCBI Taxonomy" id="1074"/>
    <lineage>
        <taxon>Bacteria</taxon>
        <taxon>Pseudomonadati</taxon>
        <taxon>Pseudomonadota</taxon>
        <taxon>Alphaproteobacteria</taxon>
        <taxon>Hyphomicrobiales</taxon>
        <taxon>Rhodoblastaceae</taxon>
        <taxon>Rhodoblastus</taxon>
    </lineage>
</organism>
<dbReference type="Proteomes" id="UP000439113">
    <property type="component" value="Unassembled WGS sequence"/>
</dbReference>
<feature type="compositionally biased region" description="Low complexity" evidence="1">
    <location>
        <begin position="306"/>
        <end position="316"/>
    </location>
</feature>
<dbReference type="RefSeq" id="WP_155446853.1">
    <property type="nucleotide sequence ID" value="NZ_JAOQNR010000011.1"/>
</dbReference>
<name>A0A6N8DQP0_RHOAC</name>
<dbReference type="EMBL" id="WNKS01000014">
    <property type="protein sequence ID" value="MTV32156.1"/>
    <property type="molecule type" value="Genomic_DNA"/>
</dbReference>
<dbReference type="AlphaFoldDB" id="A0A6N8DQP0"/>
<evidence type="ECO:0000256" key="2">
    <source>
        <dbReference type="SAM" id="Phobius"/>
    </source>
</evidence>
<protein>
    <submittedName>
        <fullName evidence="3">Uncharacterized protein</fullName>
    </submittedName>
</protein>
<feature type="region of interest" description="Disordered" evidence="1">
    <location>
        <begin position="306"/>
        <end position="367"/>
    </location>
</feature>
<feature type="compositionally biased region" description="Low complexity" evidence="1">
    <location>
        <begin position="327"/>
        <end position="342"/>
    </location>
</feature>
<keyword evidence="2" id="KW-0812">Transmembrane</keyword>
<evidence type="ECO:0000313" key="4">
    <source>
        <dbReference type="Proteomes" id="UP000439113"/>
    </source>
</evidence>
<keyword evidence="2" id="KW-0472">Membrane</keyword>
<feature type="transmembrane region" description="Helical" evidence="2">
    <location>
        <begin position="252"/>
        <end position="271"/>
    </location>
</feature>
<evidence type="ECO:0000313" key="3">
    <source>
        <dbReference type="EMBL" id="MTV32156.1"/>
    </source>
</evidence>
<reference evidence="3 4" key="1">
    <citation type="submission" date="2019-11" db="EMBL/GenBank/DDBJ databases">
        <title>Whole-genome sequence of a Rhodoblastus acidophilus DSM 142.</title>
        <authorList>
            <person name="Kyndt J.A."/>
            <person name="Meyer T.E."/>
        </authorList>
    </citation>
    <scope>NUCLEOTIDE SEQUENCE [LARGE SCALE GENOMIC DNA]</scope>
    <source>
        <strain evidence="3 4">DSM 142</strain>
    </source>
</reference>
<accession>A0A6N8DQP0</accession>
<keyword evidence="2" id="KW-1133">Transmembrane helix</keyword>
<dbReference type="OrthoDB" id="9154001at2"/>